<reference evidence="3" key="1">
    <citation type="submission" date="2020-01" db="EMBL/GenBank/DDBJ databases">
        <authorList>
            <person name="Meier V. D."/>
            <person name="Meier V D."/>
        </authorList>
    </citation>
    <scope>NUCLEOTIDE SEQUENCE</scope>
    <source>
        <strain evidence="3">HLG_WM_MAG_01</strain>
    </source>
</reference>
<keyword evidence="1" id="KW-0472">Membrane</keyword>
<proteinExistence type="predicted"/>
<keyword evidence="1" id="KW-0812">Transmembrane</keyword>
<sequence>MKKLIVLNIIVTLLFTSCASKFVSTPTYDDTITSFLITKDSNTLAVIGDKYHYIFNIDDKLKSFLLSKNKKYFTASFHYFKVDLNETVTGNYQINYTVGDTQKITNKWLKKHDFKTLNSESYYIKKGKIKGKRYIAKDIPEKYKFNKPYKIHFTEEATESRKTTAKMLTPITVGIDATIAIGVMGFLTAMYVISTPFGGKFMR</sequence>
<evidence type="ECO:0008006" key="4">
    <source>
        <dbReference type="Google" id="ProtNLM"/>
    </source>
</evidence>
<name>A0A6S6T3G5_9BACT</name>
<dbReference type="PROSITE" id="PS51257">
    <property type="entry name" value="PROKAR_LIPOPROTEIN"/>
    <property type="match status" value="1"/>
</dbReference>
<accession>A0A6S6T3G5</accession>
<evidence type="ECO:0000313" key="3">
    <source>
        <dbReference type="EMBL" id="CAA6809456.1"/>
    </source>
</evidence>
<dbReference type="AlphaFoldDB" id="A0A6S6T3G5"/>
<feature type="signal peptide" evidence="2">
    <location>
        <begin position="1"/>
        <end position="19"/>
    </location>
</feature>
<feature type="transmembrane region" description="Helical" evidence="1">
    <location>
        <begin position="171"/>
        <end position="193"/>
    </location>
</feature>
<feature type="chain" id="PRO_5027701841" description="Lipoprotein" evidence="2">
    <location>
        <begin position="20"/>
        <end position="203"/>
    </location>
</feature>
<keyword evidence="2" id="KW-0732">Signal</keyword>
<evidence type="ECO:0000256" key="2">
    <source>
        <dbReference type="SAM" id="SignalP"/>
    </source>
</evidence>
<organism evidence="3">
    <name type="scientific">uncultured Sulfurovum sp</name>
    <dbReference type="NCBI Taxonomy" id="269237"/>
    <lineage>
        <taxon>Bacteria</taxon>
        <taxon>Pseudomonadati</taxon>
        <taxon>Campylobacterota</taxon>
        <taxon>Epsilonproteobacteria</taxon>
        <taxon>Campylobacterales</taxon>
        <taxon>Sulfurovaceae</taxon>
        <taxon>Sulfurovum</taxon>
        <taxon>environmental samples</taxon>
    </lineage>
</organism>
<keyword evidence="1" id="KW-1133">Transmembrane helix</keyword>
<protein>
    <recommendedName>
        <fullName evidence="4">Lipoprotein</fullName>
    </recommendedName>
</protein>
<gene>
    <name evidence="3" type="ORF">HELGO_WM3599</name>
</gene>
<dbReference type="EMBL" id="CACVAS010000057">
    <property type="protein sequence ID" value="CAA6809456.1"/>
    <property type="molecule type" value="Genomic_DNA"/>
</dbReference>
<evidence type="ECO:0000256" key="1">
    <source>
        <dbReference type="SAM" id="Phobius"/>
    </source>
</evidence>